<protein>
    <submittedName>
        <fullName evidence="1">Uncharacterized protein</fullName>
    </submittedName>
</protein>
<evidence type="ECO:0000313" key="1">
    <source>
        <dbReference type="EMBL" id="HFZ09330.1"/>
    </source>
</evidence>
<reference evidence="1" key="1">
    <citation type="journal article" date="2020" name="mSystems">
        <title>Genome- and Community-Level Interaction Insights into Carbon Utilization and Element Cycling Functions of Hydrothermarchaeota in Hydrothermal Sediment.</title>
        <authorList>
            <person name="Zhou Z."/>
            <person name="Liu Y."/>
            <person name="Xu W."/>
            <person name="Pan J."/>
            <person name="Luo Z.H."/>
            <person name="Li M."/>
        </authorList>
    </citation>
    <scope>NUCLEOTIDE SEQUENCE [LARGE SCALE GENOMIC DNA]</scope>
    <source>
        <strain evidence="1">SpSt-757</strain>
    </source>
</reference>
<dbReference type="EMBL" id="DTGG01000128">
    <property type="protein sequence ID" value="HFZ09330.1"/>
    <property type="molecule type" value="Genomic_DNA"/>
</dbReference>
<gene>
    <name evidence="1" type="ORF">ENV41_04275</name>
</gene>
<sequence length="138" mass="16170">MNTSLGKGSILFHKQFKFKNGDIGEKLIIILNNPNPSNEPYLVCRTTSQEKNKPKIFGCHEELSLFYLPSGHDFFEKDTWIQLHEIFPFEASTLLKDFFDRELECLGKLKDLTIRQLMNCVKKIRDISLKHKKLILRD</sequence>
<accession>A0A7V3N6F2</accession>
<name>A0A7V3N6F2_UNCC3</name>
<comment type="caution">
    <text evidence="1">The sequence shown here is derived from an EMBL/GenBank/DDBJ whole genome shotgun (WGS) entry which is preliminary data.</text>
</comment>
<organism evidence="1">
    <name type="scientific">candidate division CPR3 bacterium</name>
    <dbReference type="NCBI Taxonomy" id="2268181"/>
    <lineage>
        <taxon>Bacteria</taxon>
        <taxon>Bacteria division CPR3</taxon>
    </lineage>
</organism>
<proteinExistence type="predicted"/>
<dbReference type="AlphaFoldDB" id="A0A7V3N6F2"/>